<dbReference type="HOGENOM" id="CLU_289291_0_0_2"/>
<feature type="domain" description="DOD-type homing endonuclease" evidence="4">
    <location>
        <begin position="579"/>
        <end position="713"/>
    </location>
</feature>
<dbReference type="SMART" id="SM00305">
    <property type="entry name" value="HintC"/>
    <property type="match status" value="1"/>
</dbReference>
<dbReference type="SUPFAM" id="SSF55608">
    <property type="entry name" value="Homing endonucleases"/>
    <property type="match status" value="1"/>
</dbReference>
<dbReference type="PANTHER" id="PTHR30486:SF6">
    <property type="entry name" value="TYPE IV PILUS RETRACTATION ATPASE PILT"/>
    <property type="match status" value="1"/>
</dbReference>
<evidence type="ECO:0000313" key="6">
    <source>
        <dbReference type="Proteomes" id="UP000000254"/>
    </source>
</evidence>
<proteinExistence type="inferred from homology"/>
<dbReference type="InterPro" id="IPR030934">
    <property type="entry name" value="Intein_C"/>
</dbReference>
<dbReference type="InterPro" id="IPR003586">
    <property type="entry name" value="Hint_dom_C"/>
</dbReference>
<dbReference type="eggNOG" id="arCOG03145">
    <property type="taxonomic scope" value="Archaea"/>
</dbReference>
<dbReference type="KEGG" id="smr:Smar_1471"/>
<reference evidence="6" key="1">
    <citation type="journal article" date="2009" name="BMC Genomics">
        <title>The complete genome sequence of Staphylothermus marinus reveals differences in sulfur metabolism among heterotrophic Crenarchaeota.</title>
        <authorList>
            <person name="Anderson I.J."/>
            <person name="Dharmarajan L."/>
            <person name="Rodriguez J."/>
            <person name="Hooper S."/>
            <person name="Porat I."/>
            <person name="Ulrich L.E."/>
            <person name="Elkins J.G."/>
            <person name="Mavromatis K."/>
            <person name="Sun H."/>
            <person name="Land M."/>
            <person name="Lapidus A."/>
            <person name="Lucas S."/>
            <person name="Barry K."/>
            <person name="Huber H."/>
            <person name="Zhulin I.B."/>
            <person name="Whitman W.B."/>
            <person name="Mukhopadhyay B."/>
            <person name="Woese C."/>
            <person name="Bristow J."/>
            <person name="Kyrpides N."/>
        </authorList>
    </citation>
    <scope>NUCLEOTIDE SEQUENCE [LARGE SCALE GENOMIC DNA]</scope>
    <source>
        <strain evidence="6">ATCC 43588 / DSM 3639 / JCM 9404 / F1</strain>
    </source>
</reference>
<organism evidence="5 6">
    <name type="scientific">Staphylothermus marinus (strain ATCC 43588 / DSM 3639 / JCM 9404 / F1)</name>
    <dbReference type="NCBI Taxonomy" id="399550"/>
    <lineage>
        <taxon>Archaea</taxon>
        <taxon>Thermoproteota</taxon>
        <taxon>Thermoprotei</taxon>
        <taxon>Desulfurococcales</taxon>
        <taxon>Desulfurococcaceae</taxon>
        <taxon>Staphylothermus</taxon>
    </lineage>
</organism>
<accession>A3DPK0</accession>
<dbReference type="MEROPS" id="N10.007"/>
<keyword evidence="3" id="KW-0651">Protein splicing</keyword>
<dbReference type="Pfam" id="PF00437">
    <property type="entry name" value="T2SSE"/>
    <property type="match status" value="1"/>
</dbReference>
<dbReference type="InterPro" id="IPR006142">
    <property type="entry name" value="INTEIN"/>
</dbReference>
<evidence type="ECO:0000256" key="2">
    <source>
        <dbReference type="ARBA" id="ARBA00022813"/>
    </source>
</evidence>
<dbReference type="STRING" id="399550.Smar_1471"/>
<dbReference type="EMBL" id="CP000575">
    <property type="protein sequence ID" value="ABN70560.1"/>
    <property type="molecule type" value="Genomic_DNA"/>
</dbReference>
<sequence>MFSRRERKERLTKLPGEEEVSEAVKSIIVPAEPIQVAKRDPSWRIIESYYVYKPFVKIVIAETPQGPMYFVEEYGLTPSDKEVLEKLTDILMDEIRPPTRPEDIKDLKGYVFKETERIADKYREKLGLVGARKIKLLYYIERNLLGYGPIDPLMKDPNIEDISCNGVNIPIYVWHKKYESIPTNITFIDEDYLNEFVMKMAHMAGKHISIAFPILDAMLPEKHRLAATFGREVSVKGPTFTIRKFRERPFSVTEIIQSGVINSLVAAYLWTLIEHGKTAMIAGGTGVGKTTMLNVISMFIRPGMKIVTIEDTPEINLPHPNWVQLTSRETYLVGTSSLGTNIRLFDLVKLSLRYRPDYIIVGEVRGEEAFVLFQAMASVSYDTPVLIRDPINKIHLVKIGEFIDKFYEEGEERTAKHVNGYYVLSHDGFQVVWKPIKYVLRHRTNEIYEIIYEGGGKLEATGSHSVFVLDPDTLDIVEKPVMLLNKGEYLVSFNGVKENKDHQTIDLIDLVSDYNDVYVDNIPSELKKHTGGRNPIPLKQYMILRKRVITKKNNSLIKLRRSKYTLPIRLVLDEKLAFLFGAYIANGCVKERRDKLICFTFGKSAKNIADKVMNIMYEKFNIKPFIDDRGTYIIYEYPHTLLAIIFEKLLGRKLEEKKMPEILWSSPKSVIRAFFEGLRAYSQRTLRRRYTSYTTANKNLAYQLLWLARFAGFYSVLKEEKEAGKNNGKTYYHVIVYLDQSYRKPNASERVPVKPILKLIKYTKPRTMPPELAYIKRREFISRKTALKALEWIRRDGSFTDFSREYLRKIESLINGDIIVLKIKDVRKKQYKGYVYDISVPITEAFFGGNIPILLHNTGHGGLSTIHAETLDYAIKRLTSPPMNIPPTYMKLMNTFIHLQRVIARIEKGVVRVRRRATIVQEVEDFGKYRTIAVWDPRTDQFKVNLEESLHLRDIAAKRGLELEDIIDEIYRKATVLNWMIYKNIFNVWDVSRIIFNYYYDPVSVYKRAVRELEEAGREAGVPTMVAPEEVASTEELVGGTKEMGEATKELFERTRELEK</sequence>
<evidence type="ECO:0000256" key="1">
    <source>
        <dbReference type="ARBA" id="ARBA00006611"/>
    </source>
</evidence>
<dbReference type="SMART" id="SM00306">
    <property type="entry name" value="HintN"/>
    <property type="match status" value="1"/>
</dbReference>
<dbReference type="InterPro" id="IPR027417">
    <property type="entry name" value="P-loop_NTPase"/>
</dbReference>
<keyword evidence="6" id="KW-1185">Reference proteome</keyword>
<dbReference type="InterPro" id="IPR001482">
    <property type="entry name" value="T2SS/T4SS_dom"/>
</dbReference>
<dbReference type="Gene3D" id="3.40.50.300">
    <property type="entry name" value="P-loop containing nucleotide triphosphate hydrolases"/>
    <property type="match status" value="2"/>
</dbReference>
<dbReference type="InterPro" id="IPR036844">
    <property type="entry name" value="Hint_dom_sf"/>
</dbReference>
<comment type="similarity">
    <text evidence="1">Belongs to the GSP E family.</text>
</comment>
<dbReference type="AlphaFoldDB" id="A3DPK0"/>
<dbReference type="GO" id="GO:0004519">
    <property type="term" value="F:endonuclease activity"/>
    <property type="evidence" value="ECO:0007669"/>
    <property type="project" value="InterPro"/>
</dbReference>
<dbReference type="PANTHER" id="PTHR30486">
    <property type="entry name" value="TWITCHING MOTILITY PROTEIN PILT"/>
    <property type="match status" value="1"/>
</dbReference>
<dbReference type="eggNOG" id="arCOG01817">
    <property type="taxonomic scope" value="Archaea"/>
</dbReference>
<dbReference type="NCBIfam" id="TIGR01445">
    <property type="entry name" value="intein_Nterm"/>
    <property type="match status" value="1"/>
</dbReference>
<dbReference type="CDD" id="cd01130">
    <property type="entry name" value="VirB11-like_ATPase"/>
    <property type="match status" value="1"/>
</dbReference>
<dbReference type="InterPro" id="IPR050921">
    <property type="entry name" value="T4SS_GSP_E_ATPase"/>
</dbReference>
<dbReference type="GO" id="GO:0016887">
    <property type="term" value="F:ATP hydrolysis activity"/>
    <property type="evidence" value="ECO:0007669"/>
    <property type="project" value="InterPro"/>
</dbReference>
<dbReference type="Gene3D" id="2.170.16.10">
    <property type="entry name" value="Hedgehog/Intein (Hint) domain"/>
    <property type="match status" value="2"/>
</dbReference>
<dbReference type="PRINTS" id="PR00379">
    <property type="entry name" value="INTEIN"/>
</dbReference>
<dbReference type="InterPro" id="IPR027434">
    <property type="entry name" value="Homing_endonucl"/>
</dbReference>
<dbReference type="PROSITE" id="PS50819">
    <property type="entry name" value="INTEIN_ENDONUCLEASE"/>
    <property type="match status" value="1"/>
</dbReference>
<dbReference type="CDD" id="cd00081">
    <property type="entry name" value="Hint"/>
    <property type="match status" value="1"/>
</dbReference>
<reference evidence="5 6" key="2">
    <citation type="journal article" date="2009" name="Stand. Genomic Sci.">
        <title>Complete genome sequence of Staphylothermus marinus Stetter and Fiala 1986 type strain F1.</title>
        <authorList>
            <person name="Anderson I.J."/>
            <person name="Sun H."/>
            <person name="Lapidus A."/>
            <person name="Copeland A."/>
            <person name="Glavina Del Rio T."/>
            <person name="Tice H."/>
            <person name="Dalin E."/>
            <person name="Lucas S."/>
            <person name="Barry K."/>
            <person name="Land M."/>
            <person name="Richardson P."/>
            <person name="Huber H."/>
            <person name="Kyrpides N.C."/>
        </authorList>
    </citation>
    <scope>NUCLEOTIDE SEQUENCE [LARGE SCALE GENOMIC DNA]</scope>
    <source>
        <strain evidence="6">ATCC 43588 / DSM 3639 / JCM 9404 / F1</strain>
    </source>
</reference>
<dbReference type="InterPro" id="IPR004042">
    <property type="entry name" value="Intein_endonuc_central"/>
</dbReference>
<dbReference type="Gene3D" id="3.10.28.10">
    <property type="entry name" value="Homing endonucleases"/>
    <property type="match status" value="1"/>
</dbReference>
<dbReference type="InterPro" id="IPR006141">
    <property type="entry name" value="Intein_N"/>
</dbReference>
<dbReference type="Pfam" id="PF14890">
    <property type="entry name" value="Intein_splicing"/>
    <property type="match status" value="1"/>
</dbReference>
<dbReference type="PROSITE" id="PS50818">
    <property type="entry name" value="INTEIN_C_TER"/>
    <property type="match status" value="1"/>
</dbReference>
<protein>
    <submittedName>
        <fullName evidence="5">Type II secretion system protein E</fullName>
    </submittedName>
</protein>
<dbReference type="Proteomes" id="UP000000254">
    <property type="component" value="Chromosome"/>
</dbReference>
<name>A3DPK0_STAMF</name>
<evidence type="ECO:0000259" key="4">
    <source>
        <dbReference type="PROSITE" id="PS50819"/>
    </source>
</evidence>
<dbReference type="SUPFAM" id="SSF51294">
    <property type="entry name" value="Hedgehog/intein (Hint) domain"/>
    <property type="match status" value="1"/>
</dbReference>
<dbReference type="PROSITE" id="PS50817">
    <property type="entry name" value="INTEIN_N_TER"/>
    <property type="match status" value="1"/>
</dbReference>
<evidence type="ECO:0000313" key="5">
    <source>
        <dbReference type="EMBL" id="ABN70560.1"/>
    </source>
</evidence>
<dbReference type="GO" id="GO:0016539">
    <property type="term" value="P:intein-mediated protein splicing"/>
    <property type="evidence" value="ECO:0007669"/>
    <property type="project" value="InterPro"/>
</dbReference>
<evidence type="ECO:0000256" key="3">
    <source>
        <dbReference type="ARBA" id="ARBA00023000"/>
    </source>
</evidence>
<gene>
    <name evidence="5" type="ordered locus">Smar_1471</name>
</gene>
<dbReference type="NCBIfam" id="TIGR01443">
    <property type="entry name" value="intein_Cterm"/>
    <property type="match status" value="1"/>
</dbReference>
<keyword evidence="2" id="KW-0068">Autocatalytic cleavage</keyword>
<dbReference type="InterPro" id="IPR003587">
    <property type="entry name" value="Hint_dom_N"/>
</dbReference>
<dbReference type="Gene3D" id="3.30.450.380">
    <property type="match status" value="1"/>
</dbReference>
<dbReference type="SUPFAM" id="SSF52540">
    <property type="entry name" value="P-loop containing nucleoside triphosphate hydrolases"/>
    <property type="match status" value="1"/>
</dbReference>